<keyword evidence="2" id="KW-0997">Cell inner membrane</keyword>
<dbReference type="SMART" id="SM00283">
    <property type="entry name" value="MA"/>
    <property type="match status" value="1"/>
</dbReference>
<evidence type="ECO:0000256" key="5">
    <source>
        <dbReference type="ARBA" id="ARBA00023136"/>
    </source>
</evidence>
<dbReference type="PROSITE" id="PS50885">
    <property type="entry name" value="HAMP"/>
    <property type="match status" value="1"/>
</dbReference>
<accession>A0A2S6G3Z7</accession>
<evidence type="ECO:0000256" key="10">
    <source>
        <dbReference type="SAM" id="Phobius"/>
    </source>
</evidence>
<dbReference type="SUPFAM" id="SSF58104">
    <property type="entry name" value="Methyl-accepting chemotaxis protein (MCP) signaling domain"/>
    <property type="match status" value="1"/>
</dbReference>
<evidence type="ECO:0000259" key="13">
    <source>
        <dbReference type="PROSITE" id="PS50885"/>
    </source>
</evidence>
<organism evidence="15 16">
    <name type="scientific">Marinobacter persicus</name>
    <dbReference type="NCBI Taxonomy" id="930118"/>
    <lineage>
        <taxon>Bacteria</taxon>
        <taxon>Pseudomonadati</taxon>
        <taxon>Pseudomonadota</taxon>
        <taxon>Gammaproteobacteria</taxon>
        <taxon>Pseudomonadales</taxon>
        <taxon>Marinobacteraceae</taxon>
        <taxon>Marinobacter</taxon>
    </lineage>
</organism>
<evidence type="ECO:0000256" key="1">
    <source>
        <dbReference type="ARBA" id="ARBA00004429"/>
    </source>
</evidence>
<evidence type="ECO:0000259" key="12">
    <source>
        <dbReference type="PROSITE" id="PS50192"/>
    </source>
</evidence>
<feature type="coiled-coil region" evidence="9">
    <location>
        <begin position="333"/>
        <end position="363"/>
    </location>
</feature>
<feature type="domain" description="HAMP" evidence="13">
    <location>
        <begin position="204"/>
        <end position="257"/>
    </location>
</feature>
<protein>
    <submittedName>
        <fullName evidence="15">Methyl-accepting chemotaxis protein</fullName>
    </submittedName>
</protein>
<proteinExistence type="inferred from homology"/>
<dbReference type="PANTHER" id="PTHR32089:SF119">
    <property type="entry name" value="METHYL-ACCEPTING CHEMOTAXIS PROTEIN CTPL"/>
    <property type="match status" value="1"/>
</dbReference>
<dbReference type="Proteomes" id="UP000239446">
    <property type="component" value="Unassembled WGS sequence"/>
</dbReference>
<evidence type="ECO:0000313" key="16">
    <source>
        <dbReference type="Proteomes" id="UP000239446"/>
    </source>
</evidence>
<evidence type="ECO:0000256" key="6">
    <source>
        <dbReference type="ARBA" id="ARBA00023224"/>
    </source>
</evidence>
<dbReference type="EMBL" id="PTIU01000026">
    <property type="protein sequence ID" value="PPK53451.1"/>
    <property type="molecule type" value="Genomic_DNA"/>
</dbReference>
<comment type="caution">
    <text evidence="15">The sequence shown here is derived from an EMBL/GenBank/DDBJ whole genome shotgun (WGS) entry which is preliminary data.</text>
</comment>
<dbReference type="AlphaFoldDB" id="A0A2S6G3Z7"/>
<evidence type="ECO:0000256" key="8">
    <source>
        <dbReference type="PROSITE-ProRule" id="PRU00284"/>
    </source>
</evidence>
<reference evidence="15 16" key="2">
    <citation type="submission" date="2018-02" db="EMBL/GenBank/DDBJ databases">
        <title>Subsurface microbial communities from deep shales in Ohio and West Virginia, USA.</title>
        <authorList>
            <person name="Wrighton K."/>
        </authorList>
    </citation>
    <scope>NUCLEOTIDE SEQUENCE [LARGE SCALE GENOMIC DNA]</scope>
    <source>
        <strain evidence="15 16">UTICA-S1B9</strain>
    </source>
</reference>
<dbReference type="GO" id="GO:0005886">
    <property type="term" value="C:plasma membrane"/>
    <property type="evidence" value="ECO:0007669"/>
    <property type="project" value="UniProtKB-SubCell"/>
</dbReference>
<dbReference type="OrthoDB" id="49457at2"/>
<dbReference type="CDD" id="cd06225">
    <property type="entry name" value="HAMP"/>
    <property type="match status" value="1"/>
</dbReference>
<keyword evidence="17" id="KW-1185">Reference proteome</keyword>
<evidence type="ECO:0000259" key="11">
    <source>
        <dbReference type="PROSITE" id="PS50111"/>
    </source>
</evidence>
<dbReference type="Proteomes" id="UP000239648">
    <property type="component" value="Unassembled WGS sequence"/>
</dbReference>
<feature type="domain" description="T-SNARE coiled-coil homology" evidence="12">
    <location>
        <begin position="449"/>
        <end position="494"/>
    </location>
</feature>
<feature type="transmembrane region" description="Helical" evidence="10">
    <location>
        <begin position="185"/>
        <end position="207"/>
    </location>
</feature>
<reference evidence="14 17" key="1">
    <citation type="submission" date="2018-02" db="EMBL/GenBank/DDBJ databases">
        <title>Deep subsurface shale carbon reservoir microbial communities from Ohio and West Virginia, USA.</title>
        <authorList>
            <person name="Wrighton K."/>
        </authorList>
    </citation>
    <scope>NUCLEOTIDE SEQUENCE [LARGE SCALE GENOMIC DNA]</scope>
    <source>
        <strain evidence="14 17">UTICA-S1B6</strain>
    </source>
</reference>
<name>A0A2S6G3Z7_9GAMM</name>
<dbReference type="PANTHER" id="PTHR32089">
    <property type="entry name" value="METHYL-ACCEPTING CHEMOTAXIS PROTEIN MCPB"/>
    <property type="match status" value="1"/>
</dbReference>
<dbReference type="PROSITE" id="PS50111">
    <property type="entry name" value="CHEMOTAXIS_TRANSDUC_2"/>
    <property type="match status" value="1"/>
</dbReference>
<dbReference type="InterPro" id="IPR003660">
    <property type="entry name" value="HAMP_dom"/>
</dbReference>
<dbReference type="GO" id="GO:0006935">
    <property type="term" value="P:chemotaxis"/>
    <property type="evidence" value="ECO:0007669"/>
    <property type="project" value="UniProtKB-ARBA"/>
</dbReference>
<evidence type="ECO:0000256" key="2">
    <source>
        <dbReference type="ARBA" id="ARBA00022519"/>
    </source>
</evidence>
<keyword evidence="9" id="KW-0175">Coiled coil</keyword>
<evidence type="ECO:0000313" key="17">
    <source>
        <dbReference type="Proteomes" id="UP000239648"/>
    </source>
</evidence>
<dbReference type="Pfam" id="PF00015">
    <property type="entry name" value="MCPsignal"/>
    <property type="match status" value="1"/>
</dbReference>
<evidence type="ECO:0000256" key="4">
    <source>
        <dbReference type="ARBA" id="ARBA00022989"/>
    </source>
</evidence>
<dbReference type="Gene3D" id="1.10.287.950">
    <property type="entry name" value="Methyl-accepting chemotaxis protein"/>
    <property type="match status" value="1"/>
</dbReference>
<dbReference type="Pfam" id="PF00672">
    <property type="entry name" value="HAMP"/>
    <property type="match status" value="1"/>
</dbReference>
<dbReference type="PROSITE" id="PS50192">
    <property type="entry name" value="T_SNARE"/>
    <property type="match status" value="1"/>
</dbReference>
<keyword evidence="6 8" id="KW-0807">Transducer</keyword>
<comment type="subcellular location">
    <subcellularLocation>
        <location evidence="1">Cell inner membrane</location>
        <topology evidence="1">Multi-pass membrane protein</topology>
    </subcellularLocation>
</comment>
<evidence type="ECO:0000256" key="7">
    <source>
        <dbReference type="ARBA" id="ARBA00029447"/>
    </source>
</evidence>
<keyword evidence="5 10" id="KW-0472">Membrane</keyword>
<dbReference type="Pfam" id="PF13675">
    <property type="entry name" value="PilJ"/>
    <property type="match status" value="1"/>
</dbReference>
<dbReference type="GO" id="GO:0007165">
    <property type="term" value="P:signal transduction"/>
    <property type="evidence" value="ECO:0007669"/>
    <property type="project" value="UniProtKB-KW"/>
</dbReference>
<evidence type="ECO:0000313" key="14">
    <source>
        <dbReference type="EMBL" id="PPK50396.1"/>
    </source>
</evidence>
<dbReference type="InterPro" id="IPR029095">
    <property type="entry name" value="NarX-like_N"/>
</dbReference>
<keyword evidence="2" id="KW-1003">Cell membrane</keyword>
<dbReference type="InterPro" id="IPR004089">
    <property type="entry name" value="MCPsignal_dom"/>
</dbReference>
<sequence>MRPRALVSHTIQLVLRSIGVRKLDHQFFLSYTLIFLCALGSASFLYFSTDPGEARSLNVAGAQRMLSQRVAKEVQMVAAGVEEPAQAQKTIEQWERAHGWLLNGSEEAGVPAVKDPEIRAQLESVFALWQEYRPALVDYMNAPDTQTLKQLQEMSPRVLSEMNEAVGMMSTLADRNTQFNQIMSISMVLAILMLVILGRMFGLTYLMDQIHMLQNRLLALANGDFRQTMEHEFKDNEIAEIVEAYNTMRRQIGELVGGVRDAARQIDDSTAQAADIIEQSRQGVDHQRSDTDQVATAVNEMSATVQEVARNTSDAAEATVRAEQQTDAGQRTVSSAAQRVHALSARMAELKELTTRLQDESREVGTVLSVITDIADQTNLLALNAAIEAARAGEAGRGFAVVADEVRGLARRTQESIGKIDDIVGRFQAGTGEVAEAMQKGQEEAHQGADAMSEAEAALREIADTVTTIRSMADQIATATEEQSQVADEIDQRVIKIAEVADQNTAGMTETVTATGTIQAQVRRLRGLVENLKV</sequence>
<evidence type="ECO:0000313" key="15">
    <source>
        <dbReference type="EMBL" id="PPK53451.1"/>
    </source>
</evidence>
<comment type="similarity">
    <text evidence="7">Belongs to the methyl-accepting chemotaxis (MCP) protein family.</text>
</comment>
<keyword evidence="4 10" id="KW-1133">Transmembrane helix</keyword>
<feature type="domain" description="Methyl-accepting transducer" evidence="11">
    <location>
        <begin position="262"/>
        <end position="498"/>
    </location>
</feature>
<evidence type="ECO:0000256" key="3">
    <source>
        <dbReference type="ARBA" id="ARBA00022692"/>
    </source>
</evidence>
<dbReference type="InterPro" id="IPR000727">
    <property type="entry name" value="T_SNARE_dom"/>
</dbReference>
<dbReference type="FunFam" id="1.10.287.950:FF:000001">
    <property type="entry name" value="Methyl-accepting chemotaxis sensory transducer"/>
    <property type="match status" value="1"/>
</dbReference>
<keyword evidence="3 10" id="KW-0812">Transmembrane</keyword>
<dbReference type="CDD" id="cd11386">
    <property type="entry name" value="MCP_signal"/>
    <property type="match status" value="1"/>
</dbReference>
<dbReference type="RefSeq" id="WP_104417027.1">
    <property type="nucleotide sequence ID" value="NZ_PTIT01000026.1"/>
</dbReference>
<dbReference type="EMBL" id="PTIT01000026">
    <property type="protein sequence ID" value="PPK50396.1"/>
    <property type="molecule type" value="Genomic_DNA"/>
</dbReference>
<feature type="transmembrane region" description="Helical" evidence="10">
    <location>
        <begin position="29"/>
        <end position="47"/>
    </location>
</feature>
<dbReference type="SMART" id="SM00304">
    <property type="entry name" value="HAMP"/>
    <property type="match status" value="1"/>
</dbReference>
<evidence type="ECO:0000256" key="9">
    <source>
        <dbReference type="SAM" id="Coils"/>
    </source>
</evidence>
<gene>
    <name evidence="15" type="ORF">B0H24_10262</name>
    <name evidence="14" type="ORF">BY455_1262</name>
</gene>